<dbReference type="EMBL" id="VDUX01000003">
    <property type="protein sequence ID" value="TXL61542.1"/>
    <property type="molecule type" value="Genomic_DNA"/>
</dbReference>
<keyword evidence="2" id="KW-1133">Transmembrane helix</keyword>
<dbReference type="OrthoDB" id="5185521at2"/>
<comment type="caution">
    <text evidence="3">The sequence shown here is derived from an EMBL/GenBank/DDBJ whole genome shotgun (WGS) entry which is preliminary data.</text>
</comment>
<dbReference type="Proteomes" id="UP000321571">
    <property type="component" value="Unassembled WGS sequence"/>
</dbReference>
<keyword evidence="2" id="KW-0812">Transmembrane</keyword>
<evidence type="ECO:0000256" key="1">
    <source>
        <dbReference type="SAM" id="MobiDB-lite"/>
    </source>
</evidence>
<protein>
    <submittedName>
        <fullName evidence="3">Uncharacterized protein</fullName>
    </submittedName>
</protein>
<keyword evidence="4" id="KW-1185">Reference proteome</keyword>
<dbReference type="RefSeq" id="WP_147685909.1">
    <property type="nucleotide sequence ID" value="NZ_VDUX01000003.1"/>
</dbReference>
<feature type="transmembrane region" description="Helical" evidence="2">
    <location>
        <begin position="158"/>
        <end position="178"/>
    </location>
</feature>
<proteinExistence type="predicted"/>
<sequence length="331" mass="35729">MTTYAITPTVASFADAVRDALGDLPAEEVDDLTEGLEADLAEAFADGRGELPDPIAYAEELRTAAGLPRRAARRPGLDAARSTLTVAARKAWSAVGPVAVELRPVWWVARAVVAYFAVVWATGEYRQLMPDTVVEWFVLAVAVVISVAWGLGRWQPSWFRVPIIVGNVLAVALLVPVLNHQGDQTTTWADAEDALVPANVDSNQMDLTGVYSDGNPVTNIFAFDAKGRALRDVQLFDEMGRPLVTSTPGGNGCLDADCNDVGLWAPAVLSTGKYAWNVYPMRMLPSDDNLTYLDDERPQVRPAPYANVPSVDRERTAQANSPYADGPDGTD</sequence>
<keyword evidence="2" id="KW-0472">Membrane</keyword>
<dbReference type="AlphaFoldDB" id="A0A5C8NJX2"/>
<organism evidence="3 4">
    <name type="scientific">Aeromicrobium terrae</name>
    <dbReference type="NCBI Taxonomy" id="2498846"/>
    <lineage>
        <taxon>Bacteria</taxon>
        <taxon>Bacillati</taxon>
        <taxon>Actinomycetota</taxon>
        <taxon>Actinomycetes</taxon>
        <taxon>Propionibacteriales</taxon>
        <taxon>Nocardioidaceae</taxon>
        <taxon>Aeromicrobium</taxon>
    </lineage>
</organism>
<reference evidence="3 4" key="1">
    <citation type="submission" date="2019-06" db="EMBL/GenBank/DDBJ databases">
        <title>Aeromicrobium sp. nov., isolated from a maize field.</title>
        <authorList>
            <person name="Lin S.-Y."/>
            <person name="Tsai C.-F."/>
            <person name="Young C.-C."/>
        </authorList>
    </citation>
    <scope>NUCLEOTIDE SEQUENCE [LARGE SCALE GENOMIC DNA]</scope>
    <source>
        <strain evidence="3 4">CC-CFT486</strain>
    </source>
</reference>
<evidence type="ECO:0000256" key="2">
    <source>
        <dbReference type="SAM" id="Phobius"/>
    </source>
</evidence>
<feature type="region of interest" description="Disordered" evidence="1">
    <location>
        <begin position="296"/>
        <end position="331"/>
    </location>
</feature>
<accession>A0A5C8NJX2</accession>
<evidence type="ECO:0000313" key="3">
    <source>
        <dbReference type="EMBL" id="TXL61542.1"/>
    </source>
</evidence>
<feature type="transmembrane region" description="Helical" evidence="2">
    <location>
        <begin position="133"/>
        <end position="152"/>
    </location>
</feature>
<name>A0A5C8NJX2_9ACTN</name>
<gene>
    <name evidence="3" type="ORF">FHP06_08975</name>
</gene>
<evidence type="ECO:0000313" key="4">
    <source>
        <dbReference type="Proteomes" id="UP000321571"/>
    </source>
</evidence>